<dbReference type="Gene3D" id="1.10.510.10">
    <property type="entry name" value="Transferase(Phosphotransferase) domain 1"/>
    <property type="match status" value="1"/>
</dbReference>
<reference evidence="2" key="1">
    <citation type="journal article" date="2020" name="Stud. Mycol.">
        <title>101 Dothideomycetes genomes: a test case for predicting lifestyles and emergence of pathogens.</title>
        <authorList>
            <person name="Haridas S."/>
            <person name="Albert R."/>
            <person name="Binder M."/>
            <person name="Bloem J."/>
            <person name="Labutti K."/>
            <person name="Salamov A."/>
            <person name="Andreopoulos B."/>
            <person name="Baker S."/>
            <person name="Barry K."/>
            <person name="Bills G."/>
            <person name="Bluhm B."/>
            <person name="Cannon C."/>
            <person name="Castanera R."/>
            <person name="Culley D."/>
            <person name="Daum C."/>
            <person name="Ezra D."/>
            <person name="Gonzalez J."/>
            <person name="Henrissat B."/>
            <person name="Kuo A."/>
            <person name="Liang C."/>
            <person name="Lipzen A."/>
            <person name="Lutzoni F."/>
            <person name="Magnuson J."/>
            <person name="Mondo S."/>
            <person name="Nolan M."/>
            <person name="Ohm R."/>
            <person name="Pangilinan J."/>
            <person name="Park H.-J."/>
            <person name="Ramirez L."/>
            <person name="Alfaro M."/>
            <person name="Sun H."/>
            <person name="Tritt A."/>
            <person name="Yoshinaga Y."/>
            <person name="Zwiers L.-H."/>
            <person name="Turgeon B."/>
            <person name="Goodwin S."/>
            <person name="Spatafora J."/>
            <person name="Crous P."/>
            <person name="Grigoriev I."/>
        </authorList>
    </citation>
    <scope>NUCLEOTIDE SEQUENCE</scope>
    <source>
        <strain evidence="2">CBS 115976</strain>
    </source>
</reference>
<protein>
    <recommendedName>
        <fullName evidence="1">Aminoglycoside phosphotransferase domain-containing protein</fullName>
    </recommendedName>
</protein>
<dbReference type="OrthoDB" id="10003767at2759"/>
<organism evidence="2 3">
    <name type="scientific">Microthyrium microscopicum</name>
    <dbReference type="NCBI Taxonomy" id="703497"/>
    <lineage>
        <taxon>Eukaryota</taxon>
        <taxon>Fungi</taxon>
        <taxon>Dikarya</taxon>
        <taxon>Ascomycota</taxon>
        <taxon>Pezizomycotina</taxon>
        <taxon>Dothideomycetes</taxon>
        <taxon>Dothideomycetes incertae sedis</taxon>
        <taxon>Microthyriales</taxon>
        <taxon>Microthyriaceae</taxon>
        <taxon>Microthyrium</taxon>
    </lineage>
</organism>
<dbReference type="EMBL" id="MU004245">
    <property type="protein sequence ID" value="KAF2663508.1"/>
    <property type="molecule type" value="Genomic_DNA"/>
</dbReference>
<dbReference type="PANTHER" id="PTHR21310">
    <property type="entry name" value="AMINOGLYCOSIDE PHOSPHOTRANSFERASE-RELATED-RELATED"/>
    <property type="match status" value="1"/>
</dbReference>
<accession>A0A6A6TXE4</accession>
<gene>
    <name evidence="2" type="ORF">BT63DRAFT_461235</name>
</gene>
<dbReference type="SUPFAM" id="SSF56112">
    <property type="entry name" value="Protein kinase-like (PK-like)"/>
    <property type="match status" value="1"/>
</dbReference>
<dbReference type="AlphaFoldDB" id="A0A6A6TXE4"/>
<dbReference type="PANTHER" id="PTHR21310:SF15">
    <property type="entry name" value="AMINOGLYCOSIDE PHOSPHOTRANSFERASE DOMAIN-CONTAINING PROTEIN"/>
    <property type="match status" value="1"/>
</dbReference>
<evidence type="ECO:0000259" key="1">
    <source>
        <dbReference type="Pfam" id="PF01636"/>
    </source>
</evidence>
<keyword evidence="3" id="KW-1185">Reference proteome</keyword>
<evidence type="ECO:0000313" key="2">
    <source>
        <dbReference type="EMBL" id="KAF2663508.1"/>
    </source>
</evidence>
<evidence type="ECO:0000313" key="3">
    <source>
        <dbReference type="Proteomes" id="UP000799302"/>
    </source>
</evidence>
<name>A0A6A6TXE4_9PEZI</name>
<dbReference type="InterPro" id="IPR051678">
    <property type="entry name" value="AGP_Transferase"/>
</dbReference>
<feature type="domain" description="Aminoglycoside phosphotransferase" evidence="1">
    <location>
        <begin position="83"/>
        <end position="331"/>
    </location>
</feature>
<proteinExistence type="predicted"/>
<dbReference type="Proteomes" id="UP000799302">
    <property type="component" value="Unassembled WGS sequence"/>
</dbReference>
<dbReference type="InterPro" id="IPR011009">
    <property type="entry name" value="Kinase-like_dom_sf"/>
</dbReference>
<dbReference type="InterPro" id="IPR002575">
    <property type="entry name" value="Aminoglycoside_PTrfase"/>
</dbReference>
<dbReference type="Pfam" id="PF01636">
    <property type="entry name" value="APH"/>
    <property type="match status" value="1"/>
</dbReference>
<sequence length="488" mass="55406">MSAANYETLDREISARSEDTDDCLAPFASVIKRLNVDGIASYSLAIRKGHMSVSECNALSCTVEENNPMVGSFNIVYCIQFNDGLKWVIKIPSNAHPGSWDTESANALRSEALLMQFLKRETNIPIPSVFAYDMSLDNPTNCPHIIMEFAHGRSLRDMWFDKRLSDEKRKQKRARALMQYASRIIQLNKFTFSKGGSIEFDIDGRMIGIQPLRKVDQDSLLADFEAGGDITTKYITGGPYEDQFSMFIEAFDRRDAHQRNQGDFKKASRKLLRLFLSWIPLDVYDGIETTSIDTHPFVLSHSDPDSQNILVDQDGNITSIIDWDGACSSPRTPGNIGFPSWLTRDWDPLCYDWKSDWGDTPSEEISDEDSPQQLAAHREEYAGYMHAISQAMGATKSTERATKNSMMIDNLLIAAELPMNETEIVSTIFEEIRQHLLTLGLDTPTEEGEVAIDMEDFCFFDIERLLEEDDWSERLINRLKVGFQHFCS</sequence>